<dbReference type="OrthoDB" id="2570975at2759"/>
<dbReference type="EMBL" id="DS547122">
    <property type="protein sequence ID" value="EDR03800.1"/>
    <property type="molecule type" value="Genomic_DNA"/>
</dbReference>
<dbReference type="HOGENOM" id="CLU_059618_0_0_1"/>
<dbReference type="KEGG" id="lbc:LACBIDRAFT_295172"/>
<gene>
    <name evidence="1" type="ORF">LACBIDRAFT_295172</name>
</gene>
<dbReference type="AlphaFoldDB" id="B0DNX3"/>
<sequence length="300" mass="32445">MIARLHATSFPKPACAAATWCSPTARRRIPSSRSRCPNVQRLFTKHCSARKARLMRASRVPLAPKPAIINDAETDSPLRTLQLPRTLLTPQMHEVEMALVDPELKGVTPEYVRERLSLFASEMLAGLSSLKAQAPKSLLPNEMDVSISNAAGVCPTHMLAVYSSRPTTTSTSPRKVTLFPTHQLVLAAHCANLPALPASSATHTSGTSATVPVVPLCLPAPEAFPLLQSYLYTKNTENLSSVLFPSTSTPLDKVALQRHMGLIHGLWADACALGVVDEALYEVIQASWRRLVAAVEASRS</sequence>
<proteinExistence type="predicted"/>
<accession>B0DNX3</accession>
<name>B0DNX3_LACBS</name>
<dbReference type="RefSeq" id="XP_001885653.1">
    <property type="nucleotide sequence ID" value="XM_001885618.1"/>
</dbReference>
<organism evidence="2">
    <name type="scientific">Laccaria bicolor (strain S238N-H82 / ATCC MYA-4686)</name>
    <name type="common">Bicoloured deceiver</name>
    <name type="synonym">Laccaria laccata var. bicolor</name>
    <dbReference type="NCBI Taxonomy" id="486041"/>
    <lineage>
        <taxon>Eukaryota</taxon>
        <taxon>Fungi</taxon>
        <taxon>Dikarya</taxon>
        <taxon>Basidiomycota</taxon>
        <taxon>Agaricomycotina</taxon>
        <taxon>Agaricomycetes</taxon>
        <taxon>Agaricomycetidae</taxon>
        <taxon>Agaricales</taxon>
        <taxon>Agaricineae</taxon>
        <taxon>Hydnangiaceae</taxon>
        <taxon>Laccaria</taxon>
    </lineage>
</organism>
<protein>
    <submittedName>
        <fullName evidence="1">Predicted protein</fullName>
    </submittedName>
</protein>
<dbReference type="InParanoid" id="B0DNX3"/>
<evidence type="ECO:0000313" key="1">
    <source>
        <dbReference type="EMBL" id="EDR03800.1"/>
    </source>
</evidence>
<reference evidence="1 2" key="1">
    <citation type="journal article" date="2008" name="Nature">
        <title>The genome of Laccaria bicolor provides insights into mycorrhizal symbiosis.</title>
        <authorList>
            <person name="Martin F."/>
            <person name="Aerts A."/>
            <person name="Ahren D."/>
            <person name="Brun A."/>
            <person name="Danchin E.G.J."/>
            <person name="Duchaussoy F."/>
            <person name="Gibon J."/>
            <person name="Kohler A."/>
            <person name="Lindquist E."/>
            <person name="Pereda V."/>
            <person name="Salamov A."/>
            <person name="Shapiro H.J."/>
            <person name="Wuyts J."/>
            <person name="Blaudez D."/>
            <person name="Buee M."/>
            <person name="Brokstein P."/>
            <person name="Canbaeck B."/>
            <person name="Cohen D."/>
            <person name="Courty P.E."/>
            <person name="Coutinho P.M."/>
            <person name="Delaruelle C."/>
            <person name="Detter J.C."/>
            <person name="Deveau A."/>
            <person name="DiFazio S."/>
            <person name="Duplessis S."/>
            <person name="Fraissinet-Tachet L."/>
            <person name="Lucic E."/>
            <person name="Frey-Klett P."/>
            <person name="Fourrey C."/>
            <person name="Feussner I."/>
            <person name="Gay G."/>
            <person name="Grimwood J."/>
            <person name="Hoegger P.J."/>
            <person name="Jain P."/>
            <person name="Kilaru S."/>
            <person name="Labbe J."/>
            <person name="Lin Y.C."/>
            <person name="Legue V."/>
            <person name="Le Tacon F."/>
            <person name="Marmeisse R."/>
            <person name="Melayah D."/>
            <person name="Montanini B."/>
            <person name="Muratet M."/>
            <person name="Nehls U."/>
            <person name="Niculita-Hirzel H."/>
            <person name="Oudot-Le Secq M.P."/>
            <person name="Peter M."/>
            <person name="Quesneville H."/>
            <person name="Rajashekar B."/>
            <person name="Reich M."/>
            <person name="Rouhier N."/>
            <person name="Schmutz J."/>
            <person name="Yin T."/>
            <person name="Chalot M."/>
            <person name="Henrissat B."/>
            <person name="Kuees U."/>
            <person name="Lucas S."/>
            <person name="Van de Peer Y."/>
            <person name="Podila G.K."/>
            <person name="Polle A."/>
            <person name="Pukkila P.J."/>
            <person name="Richardson P.M."/>
            <person name="Rouze P."/>
            <person name="Sanders I.R."/>
            <person name="Stajich J.E."/>
            <person name="Tunlid A."/>
            <person name="Tuskan G."/>
            <person name="Grigoriev I.V."/>
        </authorList>
    </citation>
    <scope>NUCLEOTIDE SEQUENCE [LARGE SCALE GENOMIC DNA]</scope>
    <source>
        <strain evidence="2">S238N-H82 / ATCC MYA-4686</strain>
    </source>
</reference>
<dbReference type="Proteomes" id="UP000001194">
    <property type="component" value="Unassembled WGS sequence"/>
</dbReference>
<dbReference type="GeneID" id="6081276"/>
<evidence type="ECO:0000313" key="2">
    <source>
        <dbReference type="Proteomes" id="UP000001194"/>
    </source>
</evidence>
<keyword evidence="2" id="KW-1185">Reference proteome</keyword>